<dbReference type="Pfam" id="PF03471">
    <property type="entry name" value="CorC_HlyC"/>
    <property type="match status" value="1"/>
</dbReference>
<sequence length="269" mass="30828">MKSGSKHSFWPFFKKKYSATMENTEAEKQKQDMIKGIEELSETTVKEVMVPRIDVVFIDLSTPLDEILEVLADCGHSRVPVFENTIDNVVGILYVKDVLRMLVKKQDIDLKKIIRAPYFIPDSKRLDALLREMKKKRVHIAIAVDEYGGVSGIVCLEDIIEEIVGDILDEFDNEEEEFVELDSRTFLCDGRINLEELEDAIGIEIDSPDIDTLGGFVFELLGKIPVRYEKVEYNGIIFIVQDVEGHKIKRVKIVLPEDYKKGERVSDKE</sequence>
<dbReference type="PROSITE" id="PS51371">
    <property type="entry name" value="CBS"/>
    <property type="match status" value="2"/>
</dbReference>
<dbReference type="SUPFAM" id="SSF54631">
    <property type="entry name" value="CBS-domain pair"/>
    <property type="match status" value="1"/>
</dbReference>
<keyword evidence="5 6" id="KW-0129">CBS domain</keyword>
<dbReference type="Pfam" id="PF00571">
    <property type="entry name" value="CBS"/>
    <property type="match status" value="2"/>
</dbReference>
<dbReference type="Gene3D" id="3.30.465.10">
    <property type="match status" value="1"/>
</dbReference>
<evidence type="ECO:0000256" key="3">
    <source>
        <dbReference type="ARBA" id="ARBA00022475"/>
    </source>
</evidence>
<organism evidence="8 9">
    <name type="scientific">Rarispira pelagica</name>
    <dbReference type="NCBI Taxonomy" id="3141764"/>
    <lineage>
        <taxon>Bacteria</taxon>
        <taxon>Pseudomonadati</taxon>
        <taxon>Spirochaetota</taxon>
        <taxon>Spirochaetia</taxon>
        <taxon>Winmispirales</taxon>
        <taxon>Winmispiraceae</taxon>
        <taxon>Rarispira</taxon>
    </lineage>
</organism>
<dbReference type="SMART" id="SM01091">
    <property type="entry name" value="CorC_HlyC"/>
    <property type="match status" value="1"/>
</dbReference>
<keyword evidence="9" id="KW-1185">Reference proteome</keyword>
<dbReference type="InterPro" id="IPR046342">
    <property type="entry name" value="CBS_dom_sf"/>
</dbReference>
<comment type="subcellular location">
    <subcellularLocation>
        <location evidence="1">Cell membrane</location>
        <topology evidence="1">Multi-pass membrane protein</topology>
    </subcellularLocation>
</comment>
<evidence type="ECO:0000256" key="5">
    <source>
        <dbReference type="ARBA" id="ARBA00023122"/>
    </source>
</evidence>
<evidence type="ECO:0000256" key="2">
    <source>
        <dbReference type="ARBA" id="ARBA00006337"/>
    </source>
</evidence>
<gene>
    <name evidence="8" type="ORF">WKV44_08275</name>
</gene>
<keyword evidence="3" id="KW-1003">Cell membrane</keyword>
<dbReference type="InterPro" id="IPR044751">
    <property type="entry name" value="Ion_transp-like_CBS"/>
</dbReference>
<evidence type="ECO:0000313" key="9">
    <source>
        <dbReference type="Proteomes" id="UP001466331"/>
    </source>
</evidence>
<feature type="domain" description="CBS" evidence="7">
    <location>
        <begin position="113"/>
        <end position="170"/>
    </location>
</feature>
<dbReference type="Gene3D" id="3.10.580.10">
    <property type="entry name" value="CBS-domain"/>
    <property type="match status" value="1"/>
</dbReference>
<dbReference type="EMBL" id="JBCHKQ010000004">
    <property type="protein sequence ID" value="MEM5948539.1"/>
    <property type="molecule type" value="Genomic_DNA"/>
</dbReference>
<comment type="caution">
    <text evidence="8">The sequence shown here is derived from an EMBL/GenBank/DDBJ whole genome shotgun (WGS) entry which is preliminary data.</text>
</comment>
<name>A0ABU9UDE8_9SPIR</name>
<keyword evidence="3" id="KW-0472">Membrane</keyword>
<dbReference type="CDD" id="cd04590">
    <property type="entry name" value="CBS_pair_CorC_HlyC_assoc"/>
    <property type="match status" value="1"/>
</dbReference>
<dbReference type="PANTHER" id="PTHR22777:SF32">
    <property type="entry name" value="UPF0053 INNER MEMBRANE PROTEIN YFJD"/>
    <property type="match status" value="1"/>
</dbReference>
<evidence type="ECO:0000256" key="1">
    <source>
        <dbReference type="ARBA" id="ARBA00004651"/>
    </source>
</evidence>
<dbReference type="InterPro" id="IPR005170">
    <property type="entry name" value="Transptr-assoc_dom"/>
</dbReference>
<dbReference type="Proteomes" id="UP001466331">
    <property type="component" value="Unassembled WGS sequence"/>
</dbReference>
<proteinExistence type="inferred from homology"/>
<dbReference type="InterPro" id="IPR016169">
    <property type="entry name" value="FAD-bd_PCMH_sub2"/>
</dbReference>
<dbReference type="SMART" id="SM00116">
    <property type="entry name" value="CBS"/>
    <property type="match status" value="2"/>
</dbReference>
<comment type="similarity">
    <text evidence="2">Belongs to the UPF0053 family.</text>
</comment>
<dbReference type="InterPro" id="IPR000644">
    <property type="entry name" value="CBS_dom"/>
</dbReference>
<keyword evidence="4" id="KW-0677">Repeat</keyword>
<evidence type="ECO:0000256" key="4">
    <source>
        <dbReference type="ARBA" id="ARBA00022737"/>
    </source>
</evidence>
<reference evidence="8 9" key="1">
    <citation type="submission" date="2024-03" db="EMBL/GenBank/DDBJ databases">
        <title>Ignisphaera cupida sp. nov., a hyperthermophilic hydrolytic archaeon from a hot spring of Kamchatka, and proposal of Ignisphaeraceae fam. nov.</title>
        <authorList>
            <person name="Podosokorskaya O.A."/>
            <person name="Elcheninov A.G."/>
            <person name="Maltseva A.I."/>
            <person name="Zayulina K.S."/>
            <person name="Novikov A."/>
            <person name="Merkel A.Y."/>
        </authorList>
    </citation>
    <scope>NUCLEOTIDE SEQUENCE [LARGE SCALE GENOMIC DNA]</scope>
    <source>
        <strain evidence="8 9">38H-sp</strain>
    </source>
</reference>
<protein>
    <submittedName>
        <fullName evidence="8">Hemolysin family protein</fullName>
    </submittedName>
</protein>
<evidence type="ECO:0000313" key="8">
    <source>
        <dbReference type="EMBL" id="MEM5948539.1"/>
    </source>
</evidence>
<evidence type="ECO:0000256" key="6">
    <source>
        <dbReference type="PROSITE-ProRule" id="PRU00703"/>
    </source>
</evidence>
<dbReference type="PANTHER" id="PTHR22777">
    <property type="entry name" value="HEMOLYSIN-RELATED"/>
    <property type="match status" value="1"/>
</dbReference>
<dbReference type="InterPro" id="IPR036318">
    <property type="entry name" value="FAD-bd_PCMH-like_sf"/>
</dbReference>
<accession>A0ABU9UDE8</accession>
<feature type="domain" description="CBS" evidence="7">
    <location>
        <begin position="49"/>
        <end position="108"/>
    </location>
</feature>
<evidence type="ECO:0000259" key="7">
    <source>
        <dbReference type="PROSITE" id="PS51371"/>
    </source>
</evidence>
<dbReference type="SUPFAM" id="SSF56176">
    <property type="entry name" value="FAD-binding/transporter-associated domain-like"/>
    <property type="match status" value="1"/>
</dbReference>